<dbReference type="CDD" id="cd12912">
    <property type="entry name" value="PDC2_MCP_like"/>
    <property type="match status" value="1"/>
</dbReference>
<dbReference type="SUPFAM" id="SSF58104">
    <property type="entry name" value="Methyl-accepting chemotaxis protein (MCP) signaling domain"/>
    <property type="match status" value="1"/>
</dbReference>
<dbReference type="Gene3D" id="6.10.340.10">
    <property type="match status" value="1"/>
</dbReference>
<sequence>MFLRDLRIRNKILLSTGLVVVLSFVCVIFLVSLRSVEMAKTSSFEMASHMADEYSNQVKNELNVPMDTVRTLASSFEGMKETNNTNRTTMNAMIVNVLQGNPSFLANWSVWEPNALDGNDANYENQPGYDATGRFIPYWNRGNGNIKLAPLTGYDTPGAGDYYLIPKKTHKETILDPLSYKVNGKDVLMTSLVAPIMVNNNSTFVGVVGADIALDTIQKMISNIKPLNTGYACLVSNNGKYVSNPDSKEIGKVLDNQAVIASIKNGKTYTLSNNEYYRLYEPITIGHTTTPWSLEITVPMATILAQANAIRNFSIIVALIAILVIGLVIYLVSGGITKPIIQTTEVLKDISQGDGDLTKRLNVVSNDEVGKLAQHFNRFIGDIHSIVKEVTDTASTLGATSEELSAAAQEATVTSEQVAGTLGQLASGATEQARTVEEISEVIKRLAVHTQQVAENAEIASSSGNKAALAAETGALQAEDAVQKIGEISKITDQTAEVIAQLGDQSSQIGQIVDVITGIASQTNLLALNAAIEAARAGEQGRGFAVVAEEVRKLAEQSSTSAAQISTLISNIQNEAKSAVGIMEKGKAEVAAGVETVNLAGNSFKAIVTEVKTVVEQIHQVTEATKQIAEGSSQAVKSVENIGVIAEEAAANTQEVSASSEEQSATMTSVSQSAESLAKIGETLTQLVGKFKL</sequence>
<evidence type="ECO:0000259" key="11">
    <source>
        <dbReference type="PROSITE" id="PS50111"/>
    </source>
</evidence>
<organism evidence="13 14">
    <name type="scientific">Desulfosporosinus acididurans</name>
    <dbReference type="NCBI Taxonomy" id="476652"/>
    <lineage>
        <taxon>Bacteria</taxon>
        <taxon>Bacillati</taxon>
        <taxon>Bacillota</taxon>
        <taxon>Clostridia</taxon>
        <taxon>Eubacteriales</taxon>
        <taxon>Desulfitobacteriaceae</taxon>
        <taxon>Desulfosporosinus</taxon>
    </lineage>
</organism>
<accession>A0A0J1FJM5</accession>
<dbReference type="Pfam" id="PF00672">
    <property type="entry name" value="HAMP"/>
    <property type="match status" value="1"/>
</dbReference>
<evidence type="ECO:0000256" key="9">
    <source>
        <dbReference type="PROSITE-ProRule" id="PRU00284"/>
    </source>
</evidence>
<evidence type="ECO:0000256" key="1">
    <source>
        <dbReference type="ARBA" id="ARBA00004651"/>
    </source>
</evidence>
<dbReference type="InterPro" id="IPR004089">
    <property type="entry name" value="MCPsignal_dom"/>
</dbReference>
<dbReference type="GO" id="GO:0007165">
    <property type="term" value="P:signal transduction"/>
    <property type="evidence" value="ECO:0007669"/>
    <property type="project" value="UniProtKB-KW"/>
</dbReference>
<evidence type="ECO:0000256" key="6">
    <source>
        <dbReference type="ARBA" id="ARBA00023136"/>
    </source>
</evidence>
<keyword evidence="2" id="KW-1003">Cell membrane</keyword>
<reference evidence="13 14" key="1">
    <citation type="submission" date="2015-06" db="EMBL/GenBank/DDBJ databases">
        <title>Draft genome of the moderately acidophilic sulfate reducer Candidatus Desulfosporosinus acididurans strain M1.</title>
        <authorList>
            <person name="Poehlein A."/>
            <person name="Petzsch P."/>
            <person name="Johnson B.D."/>
            <person name="Schloemann M."/>
            <person name="Daniel R."/>
            <person name="Muehling M."/>
        </authorList>
    </citation>
    <scope>NUCLEOTIDE SEQUENCE [LARGE SCALE GENOMIC DNA]</scope>
    <source>
        <strain evidence="13 14">M1</strain>
    </source>
</reference>
<feature type="transmembrane region" description="Helical" evidence="10">
    <location>
        <begin position="12"/>
        <end position="33"/>
    </location>
</feature>
<comment type="caution">
    <text evidence="13">The sequence shown here is derived from an EMBL/GenBank/DDBJ whole genome shotgun (WGS) entry which is preliminary data.</text>
</comment>
<dbReference type="FunFam" id="1.10.287.950:FF:000001">
    <property type="entry name" value="Methyl-accepting chemotaxis sensory transducer"/>
    <property type="match status" value="1"/>
</dbReference>
<keyword evidence="5 10" id="KW-1133">Transmembrane helix</keyword>
<keyword evidence="6 10" id="KW-0472">Membrane</keyword>
<dbReference type="GO" id="GO:0005886">
    <property type="term" value="C:plasma membrane"/>
    <property type="evidence" value="ECO:0007669"/>
    <property type="project" value="UniProtKB-SubCell"/>
</dbReference>
<feature type="transmembrane region" description="Helical" evidence="10">
    <location>
        <begin position="313"/>
        <end position="332"/>
    </location>
</feature>
<evidence type="ECO:0000313" key="13">
    <source>
        <dbReference type="EMBL" id="KLU63669.1"/>
    </source>
</evidence>
<proteinExistence type="inferred from homology"/>
<dbReference type="Pfam" id="PF02743">
    <property type="entry name" value="dCache_1"/>
    <property type="match status" value="1"/>
</dbReference>
<dbReference type="Gene3D" id="1.10.287.950">
    <property type="entry name" value="Methyl-accepting chemotaxis protein"/>
    <property type="match status" value="1"/>
</dbReference>
<feature type="domain" description="HAMP" evidence="12">
    <location>
        <begin position="334"/>
        <end position="388"/>
    </location>
</feature>
<evidence type="ECO:0000259" key="12">
    <source>
        <dbReference type="PROSITE" id="PS50885"/>
    </source>
</evidence>
<dbReference type="CDD" id="cd12913">
    <property type="entry name" value="PDC1_MCP_like"/>
    <property type="match status" value="1"/>
</dbReference>
<dbReference type="PROSITE" id="PS50111">
    <property type="entry name" value="CHEMOTAXIS_TRANSDUC_2"/>
    <property type="match status" value="1"/>
</dbReference>
<dbReference type="Proteomes" id="UP000036356">
    <property type="component" value="Unassembled WGS sequence"/>
</dbReference>
<dbReference type="SMART" id="SM00304">
    <property type="entry name" value="HAMP"/>
    <property type="match status" value="1"/>
</dbReference>
<dbReference type="InterPro" id="IPR033479">
    <property type="entry name" value="dCache_1"/>
</dbReference>
<evidence type="ECO:0000256" key="3">
    <source>
        <dbReference type="ARBA" id="ARBA00022500"/>
    </source>
</evidence>
<keyword evidence="3" id="KW-0145">Chemotaxis</keyword>
<evidence type="ECO:0000256" key="10">
    <source>
        <dbReference type="SAM" id="Phobius"/>
    </source>
</evidence>
<protein>
    <submittedName>
        <fullName evidence="13">Methyl-accepting chemotaxis protein PctC</fullName>
    </submittedName>
</protein>
<comment type="similarity">
    <text evidence="8">Belongs to the methyl-accepting chemotaxis (MCP) protein family.</text>
</comment>
<evidence type="ECO:0000256" key="2">
    <source>
        <dbReference type="ARBA" id="ARBA00022475"/>
    </source>
</evidence>
<keyword evidence="7 9" id="KW-0807">Transducer</keyword>
<dbReference type="CDD" id="cd06225">
    <property type="entry name" value="HAMP"/>
    <property type="match status" value="1"/>
</dbReference>
<evidence type="ECO:0000313" key="14">
    <source>
        <dbReference type="Proteomes" id="UP000036356"/>
    </source>
</evidence>
<dbReference type="PATRIC" id="fig|476652.3.peg.4709"/>
<feature type="domain" description="Methyl-accepting transducer" evidence="11">
    <location>
        <begin position="407"/>
        <end position="643"/>
    </location>
</feature>
<dbReference type="PROSITE" id="PS50885">
    <property type="entry name" value="HAMP"/>
    <property type="match status" value="1"/>
</dbReference>
<name>A0A0J1FJM5_9FIRM</name>
<dbReference type="InterPro" id="IPR003660">
    <property type="entry name" value="HAMP_dom"/>
</dbReference>
<dbReference type="Pfam" id="PF00015">
    <property type="entry name" value="MCPsignal"/>
    <property type="match status" value="1"/>
</dbReference>
<keyword evidence="4 10" id="KW-0812">Transmembrane</keyword>
<evidence type="ECO:0000256" key="8">
    <source>
        <dbReference type="ARBA" id="ARBA00029447"/>
    </source>
</evidence>
<dbReference type="PANTHER" id="PTHR32089">
    <property type="entry name" value="METHYL-ACCEPTING CHEMOTAXIS PROTEIN MCPB"/>
    <property type="match status" value="1"/>
</dbReference>
<dbReference type="CDD" id="cd11386">
    <property type="entry name" value="MCP_signal"/>
    <property type="match status" value="1"/>
</dbReference>
<comment type="subcellular location">
    <subcellularLocation>
        <location evidence="1">Cell membrane</location>
        <topology evidence="1">Multi-pass membrane protein</topology>
    </subcellularLocation>
</comment>
<dbReference type="EMBL" id="LDZY01000035">
    <property type="protein sequence ID" value="KLU63669.1"/>
    <property type="molecule type" value="Genomic_DNA"/>
</dbReference>
<evidence type="ECO:0000256" key="7">
    <source>
        <dbReference type="ARBA" id="ARBA00023224"/>
    </source>
</evidence>
<dbReference type="Gene3D" id="3.30.450.20">
    <property type="entry name" value="PAS domain"/>
    <property type="match status" value="2"/>
</dbReference>
<dbReference type="GO" id="GO:0006935">
    <property type="term" value="P:chemotaxis"/>
    <property type="evidence" value="ECO:0007669"/>
    <property type="project" value="UniProtKB-KW"/>
</dbReference>
<gene>
    <name evidence="13" type="primary">pctC</name>
    <name evidence="13" type="ORF">DEAC_c44200</name>
</gene>
<dbReference type="AlphaFoldDB" id="A0A0J1FJM5"/>
<keyword evidence="14" id="KW-1185">Reference proteome</keyword>
<dbReference type="STRING" id="476652.DEAC_c44200"/>
<dbReference type="SMART" id="SM00283">
    <property type="entry name" value="MA"/>
    <property type="match status" value="1"/>
</dbReference>
<dbReference type="PANTHER" id="PTHR32089:SF112">
    <property type="entry name" value="LYSOZYME-LIKE PROTEIN-RELATED"/>
    <property type="match status" value="1"/>
</dbReference>
<evidence type="ECO:0000256" key="5">
    <source>
        <dbReference type="ARBA" id="ARBA00022989"/>
    </source>
</evidence>
<evidence type="ECO:0000256" key="4">
    <source>
        <dbReference type="ARBA" id="ARBA00022692"/>
    </source>
</evidence>